<gene>
    <name evidence="1" type="ORF">C3942_20785</name>
</gene>
<dbReference type="RefSeq" id="WP_104232290.1">
    <property type="nucleotide sequence ID" value="NZ_PSNW01000017.1"/>
</dbReference>
<sequence>MSDIYRVWLIHRGREKDYFDFSRRGRRSGADGKPLQAAELGFELRLPAPGPEQAIAAARRKHPGLQVDVERVERLDADG</sequence>
<keyword evidence="2" id="KW-1185">Reference proteome</keyword>
<reference evidence="1 2" key="1">
    <citation type="submission" date="2018-02" db="EMBL/GenBank/DDBJ databases">
        <title>Genome sequencing of Solimonas sp. HR-BB.</title>
        <authorList>
            <person name="Lee Y."/>
            <person name="Jeon C.O."/>
        </authorList>
    </citation>
    <scope>NUCLEOTIDE SEQUENCE [LARGE SCALE GENOMIC DNA]</scope>
    <source>
        <strain evidence="1 2">HR-BB</strain>
    </source>
</reference>
<evidence type="ECO:0000313" key="2">
    <source>
        <dbReference type="Proteomes" id="UP000238220"/>
    </source>
</evidence>
<evidence type="ECO:0000313" key="1">
    <source>
        <dbReference type="EMBL" id="PPE71979.1"/>
    </source>
</evidence>
<organism evidence="1 2">
    <name type="scientific">Solimonas fluminis</name>
    <dbReference type="NCBI Taxonomy" id="2086571"/>
    <lineage>
        <taxon>Bacteria</taxon>
        <taxon>Pseudomonadati</taxon>
        <taxon>Pseudomonadota</taxon>
        <taxon>Gammaproteobacteria</taxon>
        <taxon>Nevskiales</taxon>
        <taxon>Nevskiaceae</taxon>
        <taxon>Solimonas</taxon>
    </lineage>
</organism>
<dbReference type="AlphaFoldDB" id="A0A2S5TAI3"/>
<comment type="caution">
    <text evidence="1">The sequence shown here is derived from an EMBL/GenBank/DDBJ whole genome shotgun (WGS) entry which is preliminary data.</text>
</comment>
<accession>A0A2S5TAI3</accession>
<dbReference type="Proteomes" id="UP000238220">
    <property type="component" value="Unassembled WGS sequence"/>
</dbReference>
<dbReference type="EMBL" id="PSNW01000017">
    <property type="protein sequence ID" value="PPE71979.1"/>
    <property type="molecule type" value="Genomic_DNA"/>
</dbReference>
<proteinExistence type="predicted"/>
<name>A0A2S5TAI3_9GAMM</name>
<dbReference type="OrthoDB" id="6064867at2"/>
<protein>
    <submittedName>
        <fullName evidence="1">Uncharacterized protein</fullName>
    </submittedName>
</protein>